<protein>
    <submittedName>
        <fullName evidence="1">Uncharacterized protein</fullName>
    </submittedName>
</protein>
<comment type="caution">
    <text evidence="1">The sequence shown here is derived from an EMBL/GenBank/DDBJ whole genome shotgun (WGS) entry which is preliminary data.</text>
</comment>
<evidence type="ECO:0000313" key="1">
    <source>
        <dbReference type="EMBL" id="KAF8732299.1"/>
    </source>
</evidence>
<dbReference type="AlphaFoldDB" id="A0A835KLR8"/>
<dbReference type="Proteomes" id="UP000636709">
    <property type="component" value="Unassembled WGS sequence"/>
</dbReference>
<name>A0A835KLR8_9POAL</name>
<dbReference type="EMBL" id="JACEFO010001605">
    <property type="protein sequence ID" value="KAF8732299.1"/>
    <property type="molecule type" value="Genomic_DNA"/>
</dbReference>
<gene>
    <name evidence="1" type="ORF">HU200_016281</name>
</gene>
<accession>A0A835KLR8</accession>
<sequence length="67" mass="7922">MSSTLQSRRLDTRRLSPCCGLWLVWKAHNKMVFHGLHLSTRDVARLIAEHVELWSFRARSRLDVETF</sequence>
<reference evidence="1" key="1">
    <citation type="submission" date="2020-07" db="EMBL/GenBank/DDBJ databases">
        <title>Genome sequence and genetic diversity analysis of an under-domesticated orphan crop, white fonio (Digitaria exilis).</title>
        <authorList>
            <person name="Bennetzen J.L."/>
            <person name="Chen S."/>
            <person name="Ma X."/>
            <person name="Wang X."/>
            <person name="Yssel A.E.J."/>
            <person name="Chaluvadi S.R."/>
            <person name="Johnson M."/>
            <person name="Gangashetty P."/>
            <person name="Hamidou F."/>
            <person name="Sanogo M.D."/>
            <person name="Zwaenepoel A."/>
            <person name="Wallace J."/>
            <person name="Van De Peer Y."/>
            <person name="Van Deynze A."/>
        </authorList>
    </citation>
    <scope>NUCLEOTIDE SEQUENCE</scope>
    <source>
        <tissue evidence="1">Leaves</tissue>
    </source>
</reference>
<keyword evidence="2" id="KW-1185">Reference proteome</keyword>
<organism evidence="1 2">
    <name type="scientific">Digitaria exilis</name>
    <dbReference type="NCBI Taxonomy" id="1010633"/>
    <lineage>
        <taxon>Eukaryota</taxon>
        <taxon>Viridiplantae</taxon>
        <taxon>Streptophyta</taxon>
        <taxon>Embryophyta</taxon>
        <taxon>Tracheophyta</taxon>
        <taxon>Spermatophyta</taxon>
        <taxon>Magnoliopsida</taxon>
        <taxon>Liliopsida</taxon>
        <taxon>Poales</taxon>
        <taxon>Poaceae</taxon>
        <taxon>PACMAD clade</taxon>
        <taxon>Panicoideae</taxon>
        <taxon>Panicodae</taxon>
        <taxon>Paniceae</taxon>
        <taxon>Anthephorinae</taxon>
        <taxon>Digitaria</taxon>
    </lineage>
</organism>
<proteinExistence type="predicted"/>
<evidence type="ECO:0000313" key="2">
    <source>
        <dbReference type="Proteomes" id="UP000636709"/>
    </source>
</evidence>